<name>N6TWT8_DENPD</name>
<gene>
    <name evidence="1" type="ORF">YQE_01132</name>
</gene>
<dbReference type="EMBL" id="KB738728">
    <property type="protein sequence ID" value="ENN82498.1"/>
    <property type="molecule type" value="Genomic_DNA"/>
</dbReference>
<sequence length="53" mass="6157">MSTNGSLHETIAQLLEERDKEQEAFRLKLMGSQKQSQETIEHLQRKVTCLTKL</sequence>
<dbReference type="HOGENOM" id="CLU_3070832_0_0_1"/>
<organism evidence="1">
    <name type="scientific">Dendroctonus ponderosae</name>
    <name type="common">Mountain pine beetle</name>
    <dbReference type="NCBI Taxonomy" id="77166"/>
    <lineage>
        <taxon>Eukaryota</taxon>
        <taxon>Metazoa</taxon>
        <taxon>Ecdysozoa</taxon>
        <taxon>Arthropoda</taxon>
        <taxon>Hexapoda</taxon>
        <taxon>Insecta</taxon>
        <taxon>Pterygota</taxon>
        <taxon>Neoptera</taxon>
        <taxon>Endopterygota</taxon>
        <taxon>Coleoptera</taxon>
        <taxon>Polyphaga</taxon>
        <taxon>Cucujiformia</taxon>
        <taxon>Curculionidae</taxon>
        <taxon>Scolytinae</taxon>
        <taxon>Dendroctonus</taxon>
    </lineage>
</organism>
<evidence type="ECO:0000313" key="1">
    <source>
        <dbReference type="EMBL" id="ENN82498.1"/>
    </source>
</evidence>
<dbReference type="AlphaFoldDB" id="N6TWT8"/>
<accession>N6TWT8</accession>
<proteinExistence type="predicted"/>
<feature type="non-terminal residue" evidence="1">
    <location>
        <position position="1"/>
    </location>
</feature>
<reference evidence="1" key="1">
    <citation type="journal article" date="2013" name="Genome Biol.">
        <title>Draft genome of the mountain pine beetle, Dendroctonus ponderosae Hopkins, a major forest pest.</title>
        <authorList>
            <person name="Keeling C.I."/>
            <person name="Yuen M.M."/>
            <person name="Liao N.Y."/>
            <person name="Docking T.R."/>
            <person name="Chan S.K."/>
            <person name="Taylor G.A."/>
            <person name="Palmquist D.L."/>
            <person name="Jackman S.D."/>
            <person name="Nguyen A."/>
            <person name="Li M."/>
            <person name="Henderson H."/>
            <person name="Janes J.K."/>
            <person name="Zhao Y."/>
            <person name="Pandoh P."/>
            <person name="Moore R."/>
            <person name="Sperling F.A."/>
            <person name="Huber D.P."/>
            <person name="Birol I."/>
            <person name="Jones S.J."/>
            <person name="Bohlmann J."/>
        </authorList>
    </citation>
    <scope>NUCLEOTIDE SEQUENCE</scope>
</reference>
<protein>
    <submittedName>
        <fullName evidence="1">Uncharacterized protein</fullName>
    </submittedName>
</protein>
<dbReference type="OrthoDB" id="75801at2759"/>